<name>A0A8H7PRR0_MORIS</name>
<evidence type="ECO:0000313" key="4">
    <source>
        <dbReference type="Proteomes" id="UP000654370"/>
    </source>
</evidence>
<sequence>MTNFASNRHNVSLERAQQTSMANKRWLLVGAQQAGASERRIAELAQLPRATVRRILSNFQRTGVPSLPPRQRRKVQDMSLVEYDEGGNITNHSEDVLSVKQRGPGKPRARDLIAYVLAQKALENEKKKQSHKKVQDFKSAPTLQPATSKPQLQVMTPPHESDKMPPSPTFEQAMVAPLGNDGRRVSLPPSPPLHPVLSSKRPCKDFQDIQGFEPWTKQDDLILLKQVFRSIRTDDWQEIDGKLNGRHNATMCQQRWAQLQSAMLKGFDELH</sequence>
<feature type="compositionally biased region" description="Polar residues" evidence="1">
    <location>
        <begin position="141"/>
        <end position="154"/>
    </location>
</feature>
<dbReference type="Gene3D" id="1.10.10.60">
    <property type="entry name" value="Homeodomain-like"/>
    <property type="match status" value="1"/>
</dbReference>
<feature type="domain" description="Myb-like" evidence="2">
    <location>
        <begin position="214"/>
        <end position="260"/>
    </location>
</feature>
<accession>A0A8H7PRR0</accession>
<evidence type="ECO:0000313" key="3">
    <source>
        <dbReference type="EMBL" id="KAG2178021.1"/>
    </source>
</evidence>
<evidence type="ECO:0000256" key="1">
    <source>
        <dbReference type="SAM" id="MobiDB-lite"/>
    </source>
</evidence>
<dbReference type="Proteomes" id="UP000654370">
    <property type="component" value="Unassembled WGS sequence"/>
</dbReference>
<dbReference type="SUPFAM" id="SSF46689">
    <property type="entry name" value="Homeodomain-like"/>
    <property type="match status" value="1"/>
</dbReference>
<feature type="region of interest" description="Disordered" evidence="1">
    <location>
        <begin position="124"/>
        <end position="166"/>
    </location>
</feature>
<dbReference type="AlphaFoldDB" id="A0A8H7PRR0"/>
<evidence type="ECO:0000259" key="2">
    <source>
        <dbReference type="PROSITE" id="PS50090"/>
    </source>
</evidence>
<dbReference type="EMBL" id="JAEPQZ010000008">
    <property type="protein sequence ID" value="KAG2178021.1"/>
    <property type="molecule type" value="Genomic_DNA"/>
</dbReference>
<proteinExistence type="predicted"/>
<dbReference type="CDD" id="cd00167">
    <property type="entry name" value="SANT"/>
    <property type="match status" value="1"/>
</dbReference>
<reference evidence="3" key="1">
    <citation type="submission" date="2020-12" db="EMBL/GenBank/DDBJ databases">
        <title>Metabolic potential, ecology and presence of endohyphal bacteria is reflected in genomic diversity of Mucoromycotina.</title>
        <authorList>
            <person name="Muszewska A."/>
            <person name="Okrasinska A."/>
            <person name="Steczkiewicz K."/>
            <person name="Drgas O."/>
            <person name="Orlowska M."/>
            <person name="Perlinska-Lenart U."/>
            <person name="Aleksandrzak-Piekarczyk T."/>
            <person name="Szatraj K."/>
            <person name="Zielenkiewicz U."/>
            <person name="Pilsyk S."/>
            <person name="Malc E."/>
            <person name="Mieczkowski P."/>
            <person name="Kruszewska J.S."/>
            <person name="Biernat P."/>
            <person name="Pawlowska J."/>
        </authorList>
    </citation>
    <scope>NUCLEOTIDE SEQUENCE</scope>
    <source>
        <strain evidence="3">WA0000067209</strain>
    </source>
</reference>
<gene>
    <name evidence="3" type="ORF">INT43_003274</name>
</gene>
<dbReference type="InterPro" id="IPR009057">
    <property type="entry name" value="Homeodomain-like_sf"/>
</dbReference>
<dbReference type="PROSITE" id="PS50090">
    <property type="entry name" value="MYB_LIKE"/>
    <property type="match status" value="1"/>
</dbReference>
<organism evidence="3 4">
    <name type="scientific">Mortierella isabellina</name>
    <name type="common">Filamentous fungus</name>
    <name type="synonym">Umbelopsis isabellina</name>
    <dbReference type="NCBI Taxonomy" id="91625"/>
    <lineage>
        <taxon>Eukaryota</taxon>
        <taxon>Fungi</taxon>
        <taxon>Fungi incertae sedis</taxon>
        <taxon>Mucoromycota</taxon>
        <taxon>Mucoromycotina</taxon>
        <taxon>Umbelopsidomycetes</taxon>
        <taxon>Umbelopsidales</taxon>
        <taxon>Umbelopsidaceae</taxon>
        <taxon>Umbelopsis</taxon>
    </lineage>
</organism>
<dbReference type="OrthoDB" id="2282747at2759"/>
<dbReference type="InterPro" id="IPR001005">
    <property type="entry name" value="SANT/Myb"/>
</dbReference>
<protein>
    <recommendedName>
        <fullName evidence="2">Myb-like domain-containing protein</fullName>
    </recommendedName>
</protein>
<comment type="caution">
    <text evidence="3">The sequence shown here is derived from an EMBL/GenBank/DDBJ whole genome shotgun (WGS) entry which is preliminary data.</text>
</comment>
<keyword evidence="4" id="KW-1185">Reference proteome</keyword>